<dbReference type="OrthoDB" id="5673at2759"/>
<dbReference type="SUPFAM" id="SSF64288">
    <property type="entry name" value="Chorismate lyase-like"/>
    <property type="match status" value="1"/>
</dbReference>
<evidence type="ECO:0000313" key="1">
    <source>
        <dbReference type="EMBL" id="RKO88285.1"/>
    </source>
</evidence>
<reference evidence="2" key="1">
    <citation type="journal article" date="2018" name="Nat. Microbiol.">
        <title>Leveraging single-cell genomics to expand the fungal tree of life.</title>
        <authorList>
            <person name="Ahrendt S.R."/>
            <person name="Quandt C.A."/>
            <person name="Ciobanu D."/>
            <person name="Clum A."/>
            <person name="Salamov A."/>
            <person name="Andreopoulos B."/>
            <person name="Cheng J.F."/>
            <person name="Woyke T."/>
            <person name="Pelin A."/>
            <person name="Henrissat B."/>
            <person name="Reynolds N.K."/>
            <person name="Benny G.L."/>
            <person name="Smith M.E."/>
            <person name="James T.Y."/>
            <person name="Grigoriev I.V."/>
        </authorList>
    </citation>
    <scope>NUCLEOTIDE SEQUENCE [LARGE SCALE GENOMIC DNA]</scope>
</reference>
<keyword evidence="2" id="KW-1185">Reference proteome</keyword>
<sequence>SSTSTSCVMTDEFSPLERILLTANGTVQRILSAFWNATVTVEIITNARLDETAVTDPLKAVFRREVNIRCRDNVVCNAKSTITITDPEHLRLIEEELVGIGQLFRYLNVLPEFELVRAGQTPETFWRDYELRSAGIACRIHEEFYKRTF</sequence>
<protein>
    <submittedName>
        <fullName evidence="1">Uncharacterized protein</fullName>
    </submittedName>
</protein>
<accession>A0A4P9W9T6</accession>
<proteinExistence type="predicted"/>
<gene>
    <name evidence="1" type="ORF">BDK51DRAFT_14460</name>
</gene>
<dbReference type="InterPro" id="IPR028978">
    <property type="entry name" value="Chorismate_lyase_/UTRA_dom_sf"/>
</dbReference>
<dbReference type="Gene3D" id="3.40.1410.10">
    <property type="entry name" value="Chorismate lyase-like"/>
    <property type="match status" value="1"/>
</dbReference>
<dbReference type="AlphaFoldDB" id="A0A4P9W9T6"/>
<organism evidence="1 2">
    <name type="scientific">Blyttiomyces helicus</name>
    <dbReference type="NCBI Taxonomy" id="388810"/>
    <lineage>
        <taxon>Eukaryota</taxon>
        <taxon>Fungi</taxon>
        <taxon>Fungi incertae sedis</taxon>
        <taxon>Chytridiomycota</taxon>
        <taxon>Chytridiomycota incertae sedis</taxon>
        <taxon>Chytridiomycetes</taxon>
        <taxon>Chytridiomycetes incertae sedis</taxon>
        <taxon>Blyttiomyces</taxon>
    </lineage>
</organism>
<name>A0A4P9W9T6_9FUNG</name>
<evidence type="ECO:0000313" key="2">
    <source>
        <dbReference type="Proteomes" id="UP000269721"/>
    </source>
</evidence>
<dbReference type="EMBL" id="KZ996819">
    <property type="protein sequence ID" value="RKO88285.1"/>
    <property type="molecule type" value="Genomic_DNA"/>
</dbReference>
<dbReference type="Proteomes" id="UP000269721">
    <property type="component" value="Unassembled WGS sequence"/>
</dbReference>
<feature type="non-terminal residue" evidence="1">
    <location>
        <position position="149"/>
    </location>
</feature>
<feature type="non-terminal residue" evidence="1">
    <location>
        <position position="1"/>
    </location>
</feature>